<evidence type="ECO:0000313" key="1">
    <source>
        <dbReference type="EMBL" id="KAF2249889.1"/>
    </source>
</evidence>
<sequence length="143" mass="15637">MPPLTKEHVLSIFAHLAAGEASSFFDHVAEDVDWLVTGSAHPLAKRYHSKEQFIRESWRGVGSILQKPMKLSVVGVMVEPEEGGMKGRAVVELKGVGGVLKSGKEYNNEYCWVLGFNDDGMIASVRAYLDTAMLRDALGENAS</sequence>
<dbReference type="AlphaFoldDB" id="A0A6A6II56"/>
<dbReference type="OrthoDB" id="10264449at2759"/>
<dbReference type="RefSeq" id="XP_033684893.1">
    <property type="nucleotide sequence ID" value="XM_033828802.1"/>
</dbReference>
<evidence type="ECO:0000313" key="2">
    <source>
        <dbReference type="Proteomes" id="UP000800094"/>
    </source>
</evidence>
<dbReference type="PANTHER" id="PTHR41252">
    <property type="entry name" value="BLR2505 PROTEIN"/>
    <property type="match status" value="1"/>
</dbReference>
<dbReference type="Proteomes" id="UP000800094">
    <property type="component" value="Unassembled WGS sequence"/>
</dbReference>
<protein>
    <submittedName>
        <fullName evidence="1">Uncharacterized protein</fullName>
    </submittedName>
</protein>
<dbReference type="EMBL" id="ML987194">
    <property type="protein sequence ID" value="KAF2249889.1"/>
    <property type="molecule type" value="Genomic_DNA"/>
</dbReference>
<proteinExistence type="predicted"/>
<reference evidence="1" key="1">
    <citation type="journal article" date="2020" name="Stud. Mycol.">
        <title>101 Dothideomycetes genomes: a test case for predicting lifestyles and emergence of pathogens.</title>
        <authorList>
            <person name="Haridas S."/>
            <person name="Albert R."/>
            <person name="Binder M."/>
            <person name="Bloem J."/>
            <person name="Labutti K."/>
            <person name="Salamov A."/>
            <person name="Andreopoulos B."/>
            <person name="Baker S."/>
            <person name="Barry K."/>
            <person name="Bills G."/>
            <person name="Bluhm B."/>
            <person name="Cannon C."/>
            <person name="Castanera R."/>
            <person name="Culley D."/>
            <person name="Daum C."/>
            <person name="Ezra D."/>
            <person name="Gonzalez J."/>
            <person name="Henrissat B."/>
            <person name="Kuo A."/>
            <person name="Liang C."/>
            <person name="Lipzen A."/>
            <person name="Lutzoni F."/>
            <person name="Magnuson J."/>
            <person name="Mondo S."/>
            <person name="Nolan M."/>
            <person name="Ohm R."/>
            <person name="Pangilinan J."/>
            <person name="Park H.-J."/>
            <person name="Ramirez L."/>
            <person name="Alfaro M."/>
            <person name="Sun H."/>
            <person name="Tritt A."/>
            <person name="Yoshinaga Y."/>
            <person name="Zwiers L.-H."/>
            <person name="Turgeon B."/>
            <person name="Goodwin S."/>
            <person name="Spatafora J."/>
            <person name="Crous P."/>
            <person name="Grigoriev I."/>
        </authorList>
    </citation>
    <scope>NUCLEOTIDE SEQUENCE</scope>
    <source>
        <strain evidence="1">CBS 122368</strain>
    </source>
</reference>
<dbReference type="InterPro" id="IPR032710">
    <property type="entry name" value="NTF2-like_dom_sf"/>
</dbReference>
<accession>A0A6A6II56</accession>
<dbReference type="SUPFAM" id="SSF54427">
    <property type="entry name" value="NTF2-like"/>
    <property type="match status" value="1"/>
</dbReference>
<gene>
    <name evidence="1" type="ORF">BU26DRAFT_518407</name>
</gene>
<keyword evidence="2" id="KW-1185">Reference proteome</keyword>
<dbReference type="PANTHER" id="PTHR41252:SF1">
    <property type="entry name" value="BLR2505 PROTEIN"/>
    <property type="match status" value="1"/>
</dbReference>
<organism evidence="1 2">
    <name type="scientific">Trematosphaeria pertusa</name>
    <dbReference type="NCBI Taxonomy" id="390896"/>
    <lineage>
        <taxon>Eukaryota</taxon>
        <taxon>Fungi</taxon>
        <taxon>Dikarya</taxon>
        <taxon>Ascomycota</taxon>
        <taxon>Pezizomycotina</taxon>
        <taxon>Dothideomycetes</taxon>
        <taxon>Pleosporomycetidae</taxon>
        <taxon>Pleosporales</taxon>
        <taxon>Massarineae</taxon>
        <taxon>Trematosphaeriaceae</taxon>
        <taxon>Trematosphaeria</taxon>
    </lineage>
</organism>
<dbReference type="Gene3D" id="3.10.450.50">
    <property type="match status" value="1"/>
</dbReference>
<name>A0A6A6II56_9PLEO</name>
<dbReference type="GeneID" id="54582132"/>